<feature type="transmembrane region" description="Helical" evidence="8">
    <location>
        <begin position="176"/>
        <end position="200"/>
    </location>
</feature>
<dbReference type="GO" id="GO:0140359">
    <property type="term" value="F:ABC-type transporter activity"/>
    <property type="evidence" value="ECO:0007669"/>
    <property type="project" value="InterPro"/>
</dbReference>
<organism evidence="10 11">
    <name type="scientific">Cereibacter sphaeroides</name>
    <name type="common">Rhodobacter sphaeroides</name>
    <dbReference type="NCBI Taxonomy" id="1063"/>
    <lineage>
        <taxon>Bacteria</taxon>
        <taxon>Pseudomonadati</taxon>
        <taxon>Pseudomonadota</taxon>
        <taxon>Alphaproteobacteria</taxon>
        <taxon>Rhodobacterales</taxon>
        <taxon>Paracoccaceae</taxon>
        <taxon>Cereibacter</taxon>
    </lineage>
</organism>
<dbReference type="Pfam" id="PF12698">
    <property type="entry name" value="ABC2_membrane_3"/>
    <property type="match status" value="1"/>
</dbReference>
<dbReference type="Proteomes" id="UP000266305">
    <property type="component" value="Unassembled WGS sequence"/>
</dbReference>
<evidence type="ECO:0000256" key="8">
    <source>
        <dbReference type="SAM" id="Phobius"/>
    </source>
</evidence>
<comment type="similarity">
    <text evidence="2">Belongs to the ABC-2 integral membrane protein family.</text>
</comment>
<dbReference type="PROSITE" id="PS51012">
    <property type="entry name" value="ABC_TM2"/>
    <property type="match status" value="1"/>
</dbReference>
<evidence type="ECO:0000256" key="1">
    <source>
        <dbReference type="ARBA" id="ARBA00004651"/>
    </source>
</evidence>
<evidence type="ECO:0000256" key="7">
    <source>
        <dbReference type="ARBA" id="ARBA00023136"/>
    </source>
</evidence>
<sequence>MGGQSLKNILRLTVKELRAIRGDRVMIVLMIYVFTVATWLVAGAADTDIKNLSVAVVDEDRSQLSDRLAGAIRAPLFTPPELLTAAEAEAAQNAGRQVLVVSIPPDFERSLRRGDPATLLILIDATAVAQAGNGASFLRQLLLDEVQSYLAPGAPAAALVAVETRNRFNENLTGSWFTAVMQLMNSVTILTLILSGSSMIREREHGTIEHVLVMPVRPHEIVFSKVLATGAVILLASVLSLAFVIEGAMGVPIEGSLALYAGGAALYVVAVASLGLMLASFTQNMGQFGLLVLPVIIVMFMLSGGITPLESMPGWLQVVMRLVSPSPHFVAFAQSVLYRGAGLSLVVWEMAAMAAMSVVALAIVLARFRRVLAG</sequence>
<feature type="transmembrane region" description="Helical" evidence="8">
    <location>
        <begin position="25"/>
        <end position="45"/>
    </location>
</feature>
<dbReference type="InterPro" id="IPR013525">
    <property type="entry name" value="ABC2_TM"/>
</dbReference>
<dbReference type="PANTHER" id="PTHR30294">
    <property type="entry name" value="MEMBRANE COMPONENT OF ABC TRANSPORTER YHHJ-RELATED"/>
    <property type="match status" value="1"/>
</dbReference>
<feature type="transmembrane region" description="Helical" evidence="8">
    <location>
        <begin position="221"/>
        <end position="245"/>
    </location>
</feature>
<evidence type="ECO:0000256" key="3">
    <source>
        <dbReference type="ARBA" id="ARBA00022448"/>
    </source>
</evidence>
<dbReference type="Gene3D" id="3.40.1710.10">
    <property type="entry name" value="abc type-2 transporter like domain"/>
    <property type="match status" value="1"/>
</dbReference>
<comment type="caution">
    <text evidence="10">The sequence shown here is derived from an EMBL/GenBank/DDBJ whole genome shotgun (WGS) entry which is preliminary data.</text>
</comment>
<evidence type="ECO:0000313" key="11">
    <source>
        <dbReference type="Proteomes" id="UP000266305"/>
    </source>
</evidence>
<dbReference type="InterPro" id="IPR047817">
    <property type="entry name" value="ABC2_TM_bact-type"/>
</dbReference>
<keyword evidence="3" id="KW-0813">Transport</keyword>
<feature type="domain" description="ABC transmembrane type-2" evidence="9">
    <location>
        <begin position="143"/>
        <end position="371"/>
    </location>
</feature>
<accession>A0AAX1US72</accession>
<protein>
    <submittedName>
        <fullName evidence="10">ABC transporter permease</fullName>
    </submittedName>
</protein>
<feature type="transmembrane region" description="Helical" evidence="8">
    <location>
        <begin position="257"/>
        <end position="281"/>
    </location>
</feature>
<keyword evidence="7 8" id="KW-0472">Membrane</keyword>
<name>A0AAX1US72_CERSP</name>
<evidence type="ECO:0000256" key="2">
    <source>
        <dbReference type="ARBA" id="ARBA00007783"/>
    </source>
</evidence>
<dbReference type="InterPro" id="IPR051449">
    <property type="entry name" value="ABC-2_transporter_component"/>
</dbReference>
<feature type="transmembrane region" description="Helical" evidence="8">
    <location>
        <begin position="288"/>
        <end position="306"/>
    </location>
</feature>
<evidence type="ECO:0000259" key="9">
    <source>
        <dbReference type="PROSITE" id="PS51012"/>
    </source>
</evidence>
<keyword evidence="6 8" id="KW-1133">Transmembrane helix</keyword>
<proteinExistence type="inferred from homology"/>
<evidence type="ECO:0000313" key="10">
    <source>
        <dbReference type="EMBL" id="RHZ98586.1"/>
    </source>
</evidence>
<keyword evidence="5 8" id="KW-0812">Transmembrane</keyword>
<dbReference type="AlphaFoldDB" id="A0AAX1US72"/>
<dbReference type="EMBL" id="QWGP01000001">
    <property type="protein sequence ID" value="RHZ98586.1"/>
    <property type="molecule type" value="Genomic_DNA"/>
</dbReference>
<evidence type="ECO:0000256" key="6">
    <source>
        <dbReference type="ARBA" id="ARBA00022989"/>
    </source>
</evidence>
<evidence type="ECO:0000256" key="4">
    <source>
        <dbReference type="ARBA" id="ARBA00022475"/>
    </source>
</evidence>
<evidence type="ECO:0000256" key="5">
    <source>
        <dbReference type="ARBA" id="ARBA00022692"/>
    </source>
</evidence>
<dbReference type="GO" id="GO:0005886">
    <property type="term" value="C:plasma membrane"/>
    <property type="evidence" value="ECO:0007669"/>
    <property type="project" value="UniProtKB-SubCell"/>
</dbReference>
<gene>
    <name evidence="10" type="ORF">D1114_00400</name>
</gene>
<reference evidence="10 11" key="1">
    <citation type="submission" date="2018-08" db="EMBL/GenBank/DDBJ databases">
        <title>Draft genome sequence of Rhodobacter sphaeroides FY.</title>
        <authorList>
            <person name="Rayyan A."/>
            <person name="Meyer T.E."/>
            <person name="Kyndt J.A."/>
        </authorList>
    </citation>
    <scope>NUCLEOTIDE SEQUENCE [LARGE SCALE GENOMIC DNA]</scope>
    <source>
        <strain evidence="10 11">FY</strain>
    </source>
</reference>
<keyword evidence="4" id="KW-1003">Cell membrane</keyword>
<dbReference type="PANTHER" id="PTHR30294:SF47">
    <property type="entry name" value="INNER MEMBRANE TRANSPORT PERMEASE YHHJ"/>
    <property type="match status" value="1"/>
</dbReference>
<comment type="subcellular location">
    <subcellularLocation>
        <location evidence="1">Cell membrane</location>
        <topology evidence="1">Multi-pass membrane protein</topology>
    </subcellularLocation>
</comment>
<feature type="transmembrane region" description="Helical" evidence="8">
    <location>
        <begin position="345"/>
        <end position="366"/>
    </location>
</feature>
<dbReference type="RefSeq" id="WP_118998989.1">
    <property type="nucleotide sequence ID" value="NZ_QWGP01000001.1"/>
</dbReference>